<dbReference type="Proteomes" id="UP000092952">
    <property type="component" value="Chromosome"/>
</dbReference>
<dbReference type="AlphaFoldDB" id="A0A1B1YWD4"/>
<proteinExistence type="predicted"/>
<accession>A0A1B1YWD4</accession>
<dbReference type="OrthoDB" id="6979445at2"/>
<dbReference type="STRING" id="1810504.PG2T_13785"/>
<organism evidence="1 2">
    <name type="scientific">Immundisolibacter cernigliae</name>
    <dbReference type="NCBI Taxonomy" id="1810504"/>
    <lineage>
        <taxon>Bacteria</taxon>
        <taxon>Pseudomonadati</taxon>
        <taxon>Pseudomonadota</taxon>
        <taxon>Gammaproteobacteria</taxon>
        <taxon>Immundisolibacterales</taxon>
        <taxon>Immundisolibacteraceae</taxon>
        <taxon>Immundisolibacter</taxon>
    </lineage>
</organism>
<gene>
    <name evidence="1" type="ORF">PG2T_13785</name>
</gene>
<keyword evidence="2" id="KW-1185">Reference proteome</keyword>
<name>A0A1B1YWD4_9GAMM</name>
<sequence>MHVVPGRPRRGPGALRLLALGLAALVLHGCGGLLPRSHESVNVTWSNFEEAKAAFDRIEPGATTVADLKALGFDPYTSPNATILTYLDLIKYFMPNQSIRLEDLDPAVRACISVRDACRGFRMTAGEKHSKRYGNVLLDLFNFRRRATQTGWQFTALLLAQDDRITYKLWGGKPTLDGQTDRRNPLGPLQSLDNVLPVLVE</sequence>
<evidence type="ECO:0000313" key="1">
    <source>
        <dbReference type="EMBL" id="ANX05145.1"/>
    </source>
</evidence>
<reference evidence="2" key="1">
    <citation type="submission" date="2016-03" db="EMBL/GenBank/DDBJ databases">
        <title>Complete genome sequence of Solimmundus cernigliae, representing a novel lineage of polycyclic aromatic hydrocarbon degraders within the Gammaproteobacteria.</title>
        <authorList>
            <person name="Singleton D.R."/>
            <person name="Dickey A.N."/>
            <person name="Scholl E.H."/>
            <person name="Wright F.A."/>
            <person name="Aitken M.D."/>
        </authorList>
    </citation>
    <scope>NUCLEOTIDE SEQUENCE [LARGE SCALE GENOMIC DNA]</scope>
    <source>
        <strain evidence="2">TR3.2</strain>
    </source>
</reference>
<protein>
    <submittedName>
        <fullName evidence="1">Uncharacterized protein</fullName>
    </submittedName>
</protein>
<dbReference type="RefSeq" id="WP_083214951.1">
    <property type="nucleotide sequence ID" value="NZ_CP014671.1"/>
</dbReference>
<dbReference type="KEGG" id="gbi:PG2T_13785"/>
<dbReference type="InParanoid" id="A0A1B1YWD4"/>
<evidence type="ECO:0000313" key="2">
    <source>
        <dbReference type="Proteomes" id="UP000092952"/>
    </source>
</evidence>
<dbReference type="EMBL" id="CP014671">
    <property type="protein sequence ID" value="ANX05145.1"/>
    <property type="molecule type" value="Genomic_DNA"/>
</dbReference>